<dbReference type="AlphaFoldDB" id="A0A2K9PU05"/>
<dbReference type="PANTHER" id="PTHR37017:SF11">
    <property type="entry name" value="ESTERASE_LIPASE_THIOESTERASE DOMAIN-CONTAINING PROTEIN"/>
    <property type="match status" value="1"/>
</dbReference>
<evidence type="ECO:0000259" key="1">
    <source>
        <dbReference type="Pfam" id="PF12697"/>
    </source>
</evidence>
<dbReference type="InterPro" id="IPR000073">
    <property type="entry name" value="AB_hydrolase_1"/>
</dbReference>
<dbReference type="EMBL" id="CP025791">
    <property type="protein sequence ID" value="AUP80550.1"/>
    <property type="molecule type" value="Genomic_DNA"/>
</dbReference>
<organism evidence="2 3">
    <name type="scientific">Flavivirga eckloniae</name>
    <dbReference type="NCBI Taxonomy" id="1803846"/>
    <lineage>
        <taxon>Bacteria</taxon>
        <taxon>Pseudomonadati</taxon>
        <taxon>Bacteroidota</taxon>
        <taxon>Flavobacteriia</taxon>
        <taxon>Flavobacteriales</taxon>
        <taxon>Flavobacteriaceae</taxon>
        <taxon>Flavivirga</taxon>
    </lineage>
</organism>
<gene>
    <name evidence="2" type="ORF">C1H87_18255</name>
</gene>
<dbReference type="KEGG" id="fek:C1H87_18255"/>
<dbReference type="InterPro" id="IPR029058">
    <property type="entry name" value="AB_hydrolase_fold"/>
</dbReference>
<dbReference type="RefSeq" id="WP_102757196.1">
    <property type="nucleotide sequence ID" value="NZ_CP025791.1"/>
</dbReference>
<reference evidence="2 3" key="1">
    <citation type="submission" date="2018-01" db="EMBL/GenBank/DDBJ databases">
        <title>Complete genome sequence of Flavivirga eckloniae ECD14 isolated from seaweed Ecklonia cava.</title>
        <authorList>
            <person name="Lee J.H."/>
            <person name="Baik K.S."/>
            <person name="Seong C.N."/>
        </authorList>
    </citation>
    <scope>NUCLEOTIDE SEQUENCE [LARGE SCALE GENOMIC DNA]</scope>
    <source>
        <strain evidence="2 3">ECD14</strain>
    </source>
</reference>
<sequence>MKNNTGIVLIHGAGLGKYIWNETNQYLNNQILPIEFPNREIGDKTNDKLLFEDYLNSAIDQINNWEINQFVIIAHSIGGCIGLKLNDHFKERVNGFIGISAIIPKKGKSFTSCFPIPMKIILPLVLKLFGTKPPEKSIINELCNDLELSQSKEIVRKFTAESVKLYTTKINYNSLPKMSLFIKLLNDKSITQNMQNEMINNLNCKEVIEFNSGHLPMIGKPKELAEIINNYIKNKNDS</sequence>
<dbReference type="PANTHER" id="PTHR37017">
    <property type="entry name" value="AB HYDROLASE-1 DOMAIN-CONTAINING PROTEIN-RELATED"/>
    <property type="match status" value="1"/>
</dbReference>
<dbReference type="InterPro" id="IPR052897">
    <property type="entry name" value="Sec-Metab_Biosynth_Hydrolase"/>
</dbReference>
<evidence type="ECO:0000313" key="3">
    <source>
        <dbReference type="Proteomes" id="UP000235826"/>
    </source>
</evidence>
<dbReference type="OrthoDB" id="9112061at2"/>
<dbReference type="Pfam" id="PF12697">
    <property type="entry name" value="Abhydrolase_6"/>
    <property type="match status" value="1"/>
</dbReference>
<evidence type="ECO:0000313" key="2">
    <source>
        <dbReference type="EMBL" id="AUP80550.1"/>
    </source>
</evidence>
<keyword evidence="3" id="KW-1185">Reference proteome</keyword>
<proteinExistence type="predicted"/>
<protein>
    <recommendedName>
        <fullName evidence="1">AB hydrolase-1 domain-containing protein</fullName>
    </recommendedName>
</protein>
<dbReference type="Gene3D" id="3.40.50.1820">
    <property type="entry name" value="alpha/beta hydrolase"/>
    <property type="match status" value="1"/>
</dbReference>
<dbReference type="SUPFAM" id="SSF53474">
    <property type="entry name" value="alpha/beta-Hydrolases"/>
    <property type="match status" value="1"/>
</dbReference>
<accession>A0A2K9PU05</accession>
<feature type="domain" description="AB hydrolase-1" evidence="1">
    <location>
        <begin position="7"/>
        <end position="226"/>
    </location>
</feature>
<dbReference type="Proteomes" id="UP000235826">
    <property type="component" value="Chromosome"/>
</dbReference>
<name>A0A2K9PU05_9FLAO</name>